<evidence type="ECO:0000313" key="3">
    <source>
        <dbReference type="Proteomes" id="UP000287651"/>
    </source>
</evidence>
<feature type="region of interest" description="Disordered" evidence="1">
    <location>
        <begin position="139"/>
        <end position="168"/>
    </location>
</feature>
<sequence length="168" mass="18769">MKLPPRPTKPIKAGEEKRKEQGFLIFYLPEVEAHLRQYGDEDDENTRDDGSPLQGVVELSRVPTSPSSHPETSFLIFYLPEVEAHLRQYGDEDDDITRDDGSPLRGVVELSRVPTSASGHPETRLENFSLSKPIDSEMAGANGAARYPTRKAFGDRRAKGAARNPHER</sequence>
<accession>A0A426ZJU3</accession>
<feature type="compositionally biased region" description="Basic and acidic residues" evidence="1">
    <location>
        <begin position="152"/>
        <end position="168"/>
    </location>
</feature>
<dbReference type="EMBL" id="AMZH03006261">
    <property type="protein sequence ID" value="RRT64258.1"/>
    <property type="molecule type" value="Genomic_DNA"/>
</dbReference>
<evidence type="ECO:0000313" key="2">
    <source>
        <dbReference type="EMBL" id="RRT64258.1"/>
    </source>
</evidence>
<protein>
    <submittedName>
        <fullName evidence="2">Uncharacterized protein</fullName>
    </submittedName>
</protein>
<dbReference type="AlphaFoldDB" id="A0A426ZJU3"/>
<organism evidence="2 3">
    <name type="scientific">Ensete ventricosum</name>
    <name type="common">Abyssinian banana</name>
    <name type="synonym">Musa ensete</name>
    <dbReference type="NCBI Taxonomy" id="4639"/>
    <lineage>
        <taxon>Eukaryota</taxon>
        <taxon>Viridiplantae</taxon>
        <taxon>Streptophyta</taxon>
        <taxon>Embryophyta</taxon>
        <taxon>Tracheophyta</taxon>
        <taxon>Spermatophyta</taxon>
        <taxon>Magnoliopsida</taxon>
        <taxon>Liliopsida</taxon>
        <taxon>Zingiberales</taxon>
        <taxon>Musaceae</taxon>
        <taxon>Ensete</taxon>
    </lineage>
</organism>
<proteinExistence type="predicted"/>
<name>A0A426ZJU3_ENSVE</name>
<dbReference type="Proteomes" id="UP000287651">
    <property type="component" value="Unassembled WGS sequence"/>
</dbReference>
<feature type="region of interest" description="Disordered" evidence="1">
    <location>
        <begin position="36"/>
        <end position="70"/>
    </location>
</feature>
<feature type="region of interest" description="Disordered" evidence="1">
    <location>
        <begin position="112"/>
        <end position="131"/>
    </location>
</feature>
<gene>
    <name evidence="2" type="ORF">B296_00023298</name>
</gene>
<reference evidence="2 3" key="1">
    <citation type="journal article" date="2014" name="Agronomy (Basel)">
        <title>A Draft Genome Sequence for Ensete ventricosum, the Drought-Tolerant Tree Against Hunger.</title>
        <authorList>
            <person name="Harrison J."/>
            <person name="Moore K.A."/>
            <person name="Paszkiewicz K."/>
            <person name="Jones T."/>
            <person name="Grant M."/>
            <person name="Ambacheew D."/>
            <person name="Muzemil S."/>
            <person name="Studholme D.J."/>
        </authorList>
    </citation>
    <scope>NUCLEOTIDE SEQUENCE [LARGE SCALE GENOMIC DNA]</scope>
</reference>
<comment type="caution">
    <text evidence="2">The sequence shown here is derived from an EMBL/GenBank/DDBJ whole genome shotgun (WGS) entry which is preliminary data.</text>
</comment>
<evidence type="ECO:0000256" key="1">
    <source>
        <dbReference type="SAM" id="MobiDB-lite"/>
    </source>
</evidence>